<evidence type="ECO:0000256" key="3">
    <source>
        <dbReference type="ARBA" id="ARBA00022759"/>
    </source>
</evidence>
<reference evidence="9" key="3">
    <citation type="submission" date="2021-06" db="EMBL/GenBank/DDBJ databases">
        <title>Genomic Description and Analysis of Intracellular Bacteria, Candidatus Berkiella cookevillensis and Candidatus Berkiella aquae.</title>
        <authorList>
            <person name="Kidane D.T."/>
            <person name="Mehari Y.T."/>
            <person name="Rice F.C."/>
            <person name="Arivett B.A."/>
            <person name="Farone A.L."/>
            <person name="Berk S.G."/>
            <person name="Farone M.B."/>
        </authorList>
    </citation>
    <scope>NUCLEOTIDE SEQUENCE</scope>
    <source>
        <strain evidence="9">CC99</strain>
    </source>
</reference>
<evidence type="ECO:0000256" key="6">
    <source>
        <dbReference type="HAMAP-Rule" id="MF_00227"/>
    </source>
</evidence>
<organism evidence="8">
    <name type="scientific">Candidatus Berkiella cookevillensis</name>
    <dbReference type="NCBI Taxonomy" id="437022"/>
    <lineage>
        <taxon>Bacteria</taxon>
        <taxon>Pseudomonadati</taxon>
        <taxon>Pseudomonadota</taxon>
        <taxon>Gammaproteobacteria</taxon>
        <taxon>Candidatus Berkiellales</taxon>
        <taxon>Candidatus Berkiellaceae</taxon>
        <taxon>Candidatus Berkiella</taxon>
    </lineage>
</organism>
<evidence type="ECO:0000256" key="1">
    <source>
        <dbReference type="ARBA" id="ARBA00022694"/>
    </source>
</evidence>
<dbReference type="GO" id="GO:0030677">
    <property type="term" value="C:ribonuclease P complex"/>
    <property type="evidence" value="ECO:0007669"/>
    <property type="project" value="TreeGrafter"/>
</dbReference>
<dbReference type="EC" id="3.1.26.5" evidence="6 7"/>
<comment type="caution">
    <text evidence="8">The sequence shown here is derived from an EMBL/GenBank/DDBJ whole genome shotgun (WGS) entry which is preliminary data.</text>
</comment>
<dbReference type="Gene3D" id="3.30.230.10">
    <property type="match status" value="1"/>
</dbReference>
<comment type="similarity">
    <text evidence="6">Belongs to the RnpA family.</text>
</comment>
<dbReference type="PANTHER" id="PTHR33992">
    <property type="entry name" value="RIBONUCLEASE P PROTEIN COMPONENT"/>
    <property type="match status" value="1"/>
</dbReference>
<dbReference type="GO" id="GO:0042781">
    <property type="term" value="F:3'-tRNA processing endoribonuclease activity"/>
    <property type="evidence" value="ECO:0007669"/>
    <property type="project" value="TreeGrafter"/>
</dbReference>
<comment type="function">
    <text evidence="6">RNaseP catalyzes the removal of the 5'-leader sequence from pre-tRNA to produce the mature 5'-terminus. It can also cleave other RNA substrates such as 4.5S RNA. The protein component plays an auxiliary but essential role in vivo by binding to the 5'-leader sequence and broadening the substrate specificity of the ribozyme.</text>
</comment>
<name>A0A0Q9YR15_9GAMM</name>
<dbReference type="NCBIfam" id="TIGR00188">
    <property type="entry name" value="rnpA"/>
    <property type="match status" value="1"/>
</dbReference>
<dbReference type="InterPro" id="IPR020568">
    <property type="entry name" value="Ribosomal_Su5_D2-typ_SF"/>
</dbReference>
<dbReference type="RefSeq" id="WP_057624403.1">
    <property type="nucleotide sequence ID" value="NZ_LKHV02000001.1"/>
</dbReference>
<dbReference type="HAMAP" id="MF_00227">
    <property type="entry name" value="RNase_P"/>
    <property type="match status" value="1"/>
</dbReference>
<dbReference type="Proteomes" id="UP000051494">
    <property type="component" value="Unassembled WGS sequence"/>
</dbReference>
<dbReference type="GO" id="GO:0000049">
    <property type="term" value="F:tRNA binding"/>
    <property type="evidence" value="ECO:0007669"/>
    <property type="project" value="UniProtKB-UniRule"/>
</dbReference>
<dbReference type="GO" id="GO:0001682">
    <property type="term" value="P:tRNA 5'-leader removal"/>
    <property type="evidence" value="ECO:0007669"/>
    <property type="project" value="UniProtKB-UniRule"/>
</dbReference>
<proteinExistence type="inferred from homology"/>
<accession>A0A0Q9YR15</accession>
<keyword evidence="1 6" id="KW-0819">tRNA processing</keyword>
<keyword evidence="3 6" id="KW-0255">Endonuclease</keyword>
<dbReference type="InterPro" id="IPR014721">
    <property type="entry name" value="Ribsml_uS5_D2-typ_fold_subgr"/>
</dbReference>
<reference evidence="9" key="2">
    <citation type="journal article" date="2016" name="Genome Announc.">
        <title>Draft Genome Sequences of Two Novel Amoeba-Resistant Intranuclear Bacteria, 'Candidatus Berkiella cookevillensis' and 'Candidatus Berkiella aquae'.</title>
        <authorList>
            <person name="Mehari Y.T."/>
            <person name="Arivett B.A."/>
            <person name="Farone A.L."/>
            <person name="Gunderson J.H."/>
            <person name="Farone M.B."/>
        </authorList>
    </citation>
    <scope>NUCLEOTIDE SEQUENCE</scope>
    <source>
        <strain evidence="9">CC99</strain>
    </source>
</reference>
<keyword evidence="5 6" id="KW-0694">RNA-binding</keyword>
<reference evidence="8" key="1">
    <citation type="submission" date="2015-09" db="EMBL/GenBank/DDBJ databases">
        <title>Draft Genome Sequences of Two Novel Amoeba-resistant Intranuclear Bacteria, Candidatus Berkiella cookevillensis and Candidatus Berkiella aquae.</title>
        <authorList>
            <person name="Mehari Y.T."/>
            <person name="Arivett B.A."/>
            <person name="Farone A.L."/>
            <person name="Gunderson J.H."/>
            <person name="Farone M.B."/>
        </authorList>
    </citation>
    <scope>NUCLEOTIDE SEQUENCE [LARGE SCALE GENOMIC DNA]</scope>
    <source>
        <strain evidence="8">CC99</strain>
    </source>
</reference>
<dbReference type="EMBL" id="LKHV01000005">
    <property type="protein sequence ID" value="KRG18817.1"/>
    <property type="molecule type" value="Genomic_DNA"/>
</dbReference>
<dbReference type="PANTHER" id="PTHR33992:SF1">
    <property type="entry name" value="RIBONUCLEASE P PROTEIN COMPONENT"/>
    <property type="match status" value="1"/>
</dbReference>
<protein>
    <recommendedName>
        <fullName evidence="6 7">Ribonuclease P protein component</fullName>
        <shortName evidence="6">RNase P protein</shortName>
        <shortName evidence="6">RNaseP protein</shortName>
        <ecNumber evidence="6 7">3.1.26.5</ecNumber>
    </recommendedName>
    <alternativeName>
        <fullName evidence="6">Protein C5</fullName>
    </alternativeName>
</protein>
<dbReference type="EMBL" id="LKHV02000001">
    <property type="protein sequence ID" value="MCS5709733.1"/>
    <property type="molecule type" value="Genomic_DNA"/>
</dbReference>
<keyword evidence="4 6" id="KW-0378">Hydrolase</keyword>
<evidence type="ECO:0000256" key="5">
    <source>
        <dbReference type="ARBA" id="ARBA00022884"/>
    </source>
</evidence>
<keyword evidence="10" id="KW-1185">Reference proteome</keyword>
<evidence type="ECO:0000313" key="8">
    <source>
        <dbReference type="EMBL" id="KRG18817.1"/>
    </source>
</evidence>
<sequence>MIVNEHSAIPKLKFAKTNRLIVRSEFQAVFNKGRRLNSYSICLYYYANKLQTARLGVVIAKRVIPKAVNRNTYRRLIKESFRLAQDDIKGLDIVVLLKKTPDKQRPSNEKIKYELQKIWQRLPPFPKEA</sequence>
<dbReference type="SUPFAM" id="SSF54211">
    <property type="entry name" value="Ribosomal protein S5 domain 2-like"/>
    <property type="match status" value="1"/>
</dbReference>
<dbReference type="OrthoDB" id="9796422at2"/>
<evidence type="ECO:0000313" key="10">
    <source>
        <dbReference type="Proteomes" id="UP000051494"/>
    </source>
</evidence>
<evidence type="ECO:0000256" key="7">
    <source>
        <dbReference type="NCBIfam" id="TIGR00188"/>
    </source>
</evidence>
<dbReference type="STRING" id="437022.CC99x_01298"/>
<evidence type="ECO:0000256" key="2">
    <source>
        <dbReference type="ARBA" id="ARBA00022722"/>
    </source>
</evidence>
<dbReference type="GO" id="GO:0004526">
    <property type="term" value="F:ribonuclease P activity"/>
    <property type="evidence" value="ECO:0007669"/>
    <property type="project" value="UniProtKB-UniRule"/>
</dbReference>
<keyword evidence="2 6" id="KW-0540">Nuclease</keyword>
<dbReference type="AlphaFoldDB" id="A0A0Q9YR15"/>
<comment type="catalytic activity">
    <reaction evidence="6">
        <text>Endonucleolytic cleavage of RNA, removing 5'-extranucleotides from tRNA precursor.</text>
        <dbReference type="EC" id="3.1.26.5"/>
    </reaction>
</comment>
<comment type="subunit">
    <text evidence="6">Consists of a catalytic RNA component (M1 or rnpB) and a protein subunit.</text>
</comment>
<dbReference type="InterPro" id="IPR000100">
    <property type="entry name" value="RNase_P"/>
</dbReference>
<evidence type="ECO:0000313" key="9">
    <source>
        <dbReference type="EMBL" id="MCS5709733.1"/>
    </source>
</evidence>
<dbReference type="Pfam" id="PF00825">
    <property type="entry name" value="Ribonuclease_P"/>
    <property type="match status" value="1"/>
</dbReference>
<gene>
    <name evidence="6 8" type="primary">rnpA</name>
    <name evidence="9" type="ORF">CC99x_012575</name>
    <name evidence="8" type="ORF">CC99x_01298</name>
</gene>
<evidence type="ECO:0000256" key="4">
    <source>
        <dbReference type="ARBA" id="ARBA00022801"/>
    </source>
</evidence>